<dbReference type="FunFam" id="3.40.190.10:FF:000017">
    <property type="entry name" value="Glycine cleavage system transcriptional activator"/>
    <property type="match status" value="1"/>
</dbReference>
<dbReference type="PRINTS" id="PR00039">
    <property type="entry name" value="HTHLYSR"/>
</dbReference>
<keyword evidence="3 6" id="KW-0238">DNA-binding</keyword>
<gene>
    <name evidence="6" type="primary">gcvA</name>
    <name evidence="6" type="ORF">RG540_CH44810</name>
</gene>
<evidence type="ECO:0000256" key="1">
    <source>
        <dbReference type="ARBA" id="ARBA00009437"/>
    </source>
</evidence>
<name>A0A068SWE4_NEOGA</name>
<dbReference type="GO" id="GO:0003700">
    <property type="term" value="F:DNA-binding transcription factor activity"/>
    <property type="evidence" value="ECO:0007669"/>
    <property type="project" value="InterPro"/>
</dbReference>
<evidence type="ECO:0000256" key="2">
    <source>
        <dbReference type="ARBA" id="ARBA00023015"/>
    </source>
</evidence>
<protein>
    <submittedName>
        <fullName evidence="6">DNA-binding transcriptional activator GcvA</fullName>
    </submittedName>
</protein>
<dbReference type="CDD" id="cd08432">
    <property type="entry name" value="PBP2_GcdR_TrpI_HvrB_AmpR_like"/>
    <property type="match status" value="1"/>
</dbReference>
<comment type="similarity">
    <text evidence="1">Belongs to the LysR transcriptional regulatory family.</text>
</comment>
<dbReference type="AlphaFoldDB" id="A0A068SWE4"/>
<dbReference type="EMBL" id="HG938353">
    <property type="protein sequence ID" value="CDN50622.1"/>
    <property type="molecule type" value="Genomic_DNA"/>
</dbReference>
<dbReference type="Pfam" id="PF00126">
    <property type="entry name" value="HTH_1"/>
    <property type="match status" value="1"/>
</dbReference>
<dbReference type="InterPro" id="IPR036390">
    <property type="entry name" value="WH_DNA-bd_sf"/>
</dbReference>
<dbReference type="Gene3D" id="3.40.190.10">
    <property type="entry name" value="Periplasmic binding protein-like II"/>
    <property type="match status" value="2"/>
</dbReference>
<reference evidence="7" key="1">
    <citation type="journal article" date="2014" name="BMC Genomics">
        <title>Genome sequencing of two Neorhizobium galegae strains reveals a noeT gene responsible for the unusual acetylation of the nodulation factors.</title>
        <authorList>
            <person name="Osterman J."/>
            <person name="Marsh J."/>
            <person name="Laine P.K."/>
            <person name="Zeng Z."/>
            <person name="Alatalo E."/>
            <person name="Sullivan J.T."/>
            <person name="Young J.P."/>
            <person name="Thomas-Oates J."/>
            <person name="Paulin L."/>
            <person name="Lindstrom K."/>
        </authorList>
    </citation>
    <scope>NUCLEOTIDE SEQUENCE [LARGE SCALE GENOMIC DNA]</scope>
    <source>
        <strain evidence="7">HAMBI 540</strain>
    </source>
</reference>
<dbReference type="GeneID" id="24259057"/>
<keyword evidence="7" id="KW-1185">Reference proteome</keyword>
<dbReference type="Proteomes" id="UP000028181">
    <property type="component" value="Chromosome I"/>
</dbReference>
<evidence type="ECO:0000313" key="6">
    <source>
        <dbReference type="EMBL" id="CDN50622.1"/>
    </source>
</evidence>
<keyword evidence="4" id="KW-0804">Transcription</keyword>
<dbReference type="OrthoDB" id="9807765at2"/>
<evidence type="ECO:0000256" key="3">
    <source>
        <dbReference type="ARBA" id="ARBA00023125"/>
    </source>
</evidence>
<dbReference type="Gene3D" id="1.10.10.10">
    <property type="entry name" value="Winged helix-like DNA-binding domain superfamily/Winged helix DNA-binding domain"/>
    <property type="match status" value="1"/>
</dbReference>
<dbReference type="FunFam" id="1.10.10.10:FF:000038">
    <property type="entry name" value="Glycine cleavage system transcriptional activator"/>
    <property type="match status" value="1"/>
</dbReference>
<accession>A0A068SWE4</accession>
<proteinExistence type="inferred from homology"/>
<dbReference type="PANTHER" id="PTHR30537:SF74">
    <property type="entry name" value="HTH-TYPE TRANSCRIPTIONAL REGULATOR TRPI"/>
    <property type="match status" value="1"/>
</dbReference>
<dbReference type="RefSeq" id="WP_038592571.1">
    <property type="nucleotide sequence ID" value="NZ_HG938353.1"/>
</dbReference>
<keyword evidence="2" id="KW-0805">Transcription regulation</keyword>
<dbReference type="NCBIfam" id="NF008352">
    <property type="entry name" value="PRK11139.1"/>
    <property type="match status" value="1"/>
</dbReference>
<dbReference type="Pfam" id="PF03466">
    <property type="entry name" value="LysR_substrate"/>
    <property type="match status" value="1"/>
</dbReference>
<dbReference type="PROSITE" id="PS50931">
    <property type="entry name" value="HTH_LYSR"/>
    <property type="match status" value="1"/>
</dbReference>
<organism evidence="6 7">
    <name type="scientific">Neorhizobium galegae bv. orientalis str. HAMBI 540</name>
    <dbReference type="NCBI Taxonomy" id="1028800"/>
    <lineage>
        <taxon>Bacteria</taxon>
        <taxon>Pseudomonadati</taxon>
        <taxon>Pseudomonadota</taxon>
        <taxon>Alphaproteobacteria</taxon>
        <taxon>Hyphomicrobiales</taxon>
        <taxon>Rhizobiaceae</taxon>
        <taxon>Rhizobium/Agrobacterium group</taxon>
        <taxon>Neorhizobium</taxon>
    </lineage>
</organism>
<dbReference type="HOGENOM" id="CLU_039613_37_1_5"/>
<dbReference type="GO" id="GO:0043565">
    <property type="term" value="F:sequence-specific DNA binding"/>
    <property type="evidence" value="ECO:0007669"/>
    <property type="project" value="TreeGrafter"/>
</dbReference>
<dbReference type="SUPFAM" id="SSF46785">
    <property type="entry name" value="Winged helix' DNA-binding domain"/>
    <property type="match status" value="1"/>
</dbReference>
<dbReference type="InterPro" id="IPR005119">
    <property type="entry name" value="LysR_subst-bd"/>
</dbReference>
<feature type="domain" description="HTH lysR-type" evidence="5">
    <location>
        <begin position="6"/>
        <end position="63"/>
    </location>
</feature>
<dbReference type="KEGG" id="ngg:RG540_CH44810"/>
<evidence type="ECO:0000256" key="4">
    <source>
        <dbReference type="ARBA" id="ARBA00023163"/>
    </source>
</evidence>
<sequence length="296" mass="32258">MPRKLPPLTALPAFEAAARHLSFTKAAEELFVTHGAISRAIKNLEQQLDVTLFDRGTRSVRLTAIGEPYARAVREALDHLAVATAVATTRRSDTTLTVSTSGGFAGKWLVPRLYRFHRAHSEIDVRVSTTGTLTNFSGDGIDIAIRYGGGDYSGLTSEFLAGEDVSPVCSPRLMAGKHPLRTAEDLKYHTLIRDGYPIDWAAWLESAGVTGLDPNGGLTFDSYTFAIEAAVQGEGVALGRTMLVEGDLAAGRLVRPFEHALKAQSSFYLVYPPDAIRQRKVKAFRDWLFSEMGEDG</sequence>
<evidence type="ECO:0000313" key="7">
    <source>
        <dbReference type="Proteomes" id="UP000028181"/>
    </source>
</evidence>
<dbReference type="SUPFAM" id="SSF53850">
    <property type="entry name" value="Periplasmic binding protein-like II"/>
    <property type="match status" value="1"/>
</dbReference>
<dbReference type="InterPro" id="IPR000847">
    <property type="entry name" value="LysR_HTH_N"/>
</dbReference>
<dbReference type="InterPro" id="IPR036388">
    <property type="entry name" value="WH-like_DNA-bd_sf"/>
</dbReference>
<dbReference type="GO" id="GO:0006351">
    <property type="term" value="P:DNA-templated transcription"/>
    <property type="evidence" value="ECO:0007669"/>
    <property type="project" value="TreeGrafter"/>
</dbReference>
<evidence type="ECO:0000259" key="5">
    <source>
        <dbReference type="PROSITE" id="PS50931"/>
    </source>
</evidence>
<dbReference type="PANTHER" id="PTHR30537">
    <property type="entry name" value="HTH-TYPE TRANSCRIPTIONAL REGULATOR"/>
    <property type="match status" value="1"/>
</dbReference>
<dbReference type="eggNOG" id="COG0583">
    <property type="taxonomic scope" value="Bacteria"/>
</dbReference>
<dbReference type="InterPro" id="IPR058163">
    <property type="entry name" value="LysR-type_TF_proteobact-type"/>
</dbReference>
<dbReference type="PATRIC" id="fig|1028800.3.peg.4544"/>